<evidence type="ECO:0000259" key="4">
    <source>
        <dbReference type="PROSITE" id="PS50977"/>
    </source>
</evidence>
<dbReference type="InterPro" id="IPR050624">
    <property type="entry name" value="HTH-type_Tx_Regulator"/>
</dbReference>
<dbReference type="InterPro" id="IPR039532">
    <property type="entry name" value="TetR_C_Firmicutes"/>
</dbReference>
<sequence length="180" mass="21326">MSVDLRVIKTKERLHETLIALLKEMPLEKIKISVLCQRAQINRGTFYLHYESVDALFADFFEQIIADLREAYLEPLRTKTPLKIKELDPKTVRIFHHIKKYENFYRIVFSKNAPLAYYYMLLEQITVNLRENAHVHNDYFIAYQSNAIIGVALQWAQHDFQETPEELSEVLVQILRQKGE</sequence>
<dbReference type="PANTHER" id="PTHR43479">
    <property type="entry name" value="ACREF/ENVCD OPERON REPRESSOR-RELATED"/>
    <property type="match status" value="1"/>
</dbReference>
<dbReference type="EMBL" id="CP137624">
    <property type="protein sequence ID" value="WPK11431.1"/>
    <property type="molecule type" value="Genomic_DNA"/>
</dbReference>
<dbReference type="PANTHER" id="PTHR43479:SF7">
    <property type="entry name" value="TETR-FAMILY TRANSCRIPTIONAL REGULATOR"/>
    <property type="match status" value="1"/>
</dbReference>
<keyword evidence="1" id="KW-0678">Repressor</keyword>
<dbReference type="RefSeq" id="WP_319836467.1">
    <property type="nucleotide sequence ID" value="NZ_CP137624.1"/>
</dbReference>
<keyword evidence="2 3" id="KW-0238">DNA-binding</keyword>
<gene>
    <name evidence="5" type="ORF">R6U77_16285</name>
</gene>
<proteinExistence type="predicted"/>
<dbReference type="Gene3D" id="1.10.357.10">
    <property type="entry name" value="Tetracycline Repressor, domain 2"/>
    <property type="match status" value="1"/>
</dbReference>
<feature type="DNA-binding region" description="H-T-H motif" evidence="3">
    <location>
        <begin position="31"/>
        <end position="50"/>
    </location>
</feature>
<evidence type="ECO:0000256" key="3">
    <source>
        <dbReference type="PROSITE-ProRule" id="PRU00335"/>
    </source>
</evidence>
<evidence type="ECO:0000256" key="2">
    <source>
        <dbReference type="ARBA" id="ARBA00023125"/>
    </source>
</evidence>
<evidence type="ECO:0000313" key="5">
    <source>
        <dbReference type="EMBL" id="WPK11431.1"/>
    </source>
</evidence>
<accession>A0ABZ0RVU3</accession>
<feature type="domain" description="HTH tetR-type" evidence="4">
    <location>
        <begin position="8"/>
        <end position="68"/>
    </location>
</feature>
<name>A0ABZ0RVU3_9BACI</name>
<dbReference type="PROSITE" id="PS50977">
    <property type="entry name" value="HTH_TETR_2"/>
    <property type="match status" value="1"/>
</dbReference>
<evidence type="ECO:0000313" key="6">
    <source>
        <dbReference type="Proteomes" id="UP001322664"/>
    </source>
</evidence>
<keyword evidence="6" id="KW-1185">Reference proteome</keyword>
<evidence type="ECO:0000256" key="1">
    <source>
        <dbReference type="ARBA" id="ARBA00022491"/>
    </source>
</evidence>
<dbReference type="InterPro" id="IPR009057">
    <property type="entry name" value="Homeodomain-like_sf"/>
</dbReference>
<protein>
    <submittedName>
        <fullName evidence="5">TetR/AcrR family transcriptional regulator</fullName>
    </submittedName>
</protein>
<reference evidence="5 6" key="1">
    <citation type="submission" date="2023-09" db="EMBL/GenBank/DDBJ databases">
        <authorList>
            <person name="Page C.A."/>
            <person name="Perez-Diaz I.M."/>
        </authorList>
    </citation>
    <scope>NUCLEOTIDE SEQUENCE [LARGE SCALE GENOMIC DNA]</scope>
    <source>
        <strain evidence="5 6">Ll15</strain>
    </source>
</reference>
<dbReference type="Pfam" id="PF14278">
    <property type="entry name" value="TetR_C_8"/>
    <property type="match status" value="1"/>
</dbReference>
<dbReference type="InterPro" id="IPR001647">
    <property type="entry name" value="HTH_TetR"/>
</dbReference>
<dbReference type="SUPFAM" id="SSF46689">
    <property type="entry name" value="Homeodomain-like"/>
    <property type="match status" value="1"/>
</dbReference>
<organism evidence="5 6">
    <name type="scientific">Lysinibacillus louembei</name>
    <dbReference type="NCBI Taxonomy" id="1470088"/>
    <lineage>
        <taxon>Bacteria</taxon>
        <taxon>Bacillati</taxon>
        <taxon>Bacillota</taxon>
        <taxon>Bacilli</taxon>
        <taxon>Bacillales</taxon>
        <taxon>Bacillaceae</taxon>
        <taxon>Lysinibacillus</taxon>
    </lineage>
</organism>
<dbReference type="Proteomes" id="UP001322664">
    <property type="component" value="Chromosome"/>
</dbReference>